<accession>A0ABY7JSS6</accession>
<evidence type="ECO:0000313" key="2">
    <source>
        <dbReference type="Proteomes" id="UP001164187"/>
    </source>
</evidence>
<evidence type="ECO:0000313" key="1">
    <source>
        <dbReference type="EMBL" id="WAW14767.1"/>
    </source>
</evidence>
<organism evidence="1 2">
    <name type="scientific">Peptostreptococcus equinus</name>
    <dbReference type="NCBI Taxonomy" id="3003601"/>
    <lineage>
        <taxon>Bacteria</taxon>
        <taxon>Bacillati</taxon>
        <taxon>Bacillota</taxon>
        <taxon>Clostridia</taxon>
        <taxon>Peptostreptococcales</taxon>
        <taxon>Peptostreptococcaceae</taxon>
        <taxon>Peptostreptococcus</taxon>
    </lineage>
</organism>
<name>A0ABY7JSS6_9FIRM</name>
<gene>
    <name evidence="1" type="ORF">O0R46_09305</name>
</gene>
<dbReference type="Proteomes" id="UP001164187">
    <property type="component" value="Chromosome"/>
</dbReference>
<reference evidence="1" key="1">
    <citation type="submission" date="2022-12" db="EMBL/GenBank/DDBJ databases">
        <title>Peptostreptococcus.</title>
        <authorList>
            <person name="Lee S.H."/>
        </authorList>
    </citation>
    <scope>NUCLEOTIDE SEQUENCE</scope>
    <source>
        <strain evidence="1">CBA3647</strain>
    </source>
</reference>
<sequence>MAGWIKIYRKILNNEFYQGLTGRQRDVIMTILLMADHESREWTYKGVKYKTEPGQLFTSLSKIAKKCGKDCTRETVRTTINNAINAQFLTIETHKTHTVISIANWERYQGVDTVITQDMHTSNAKDTCLSTTNKNIRNKEVKYKVDTQEYRLSYLLLSLIRDHNPKFKEPNMDNWCGHVDKMIRIDKRSVEEIEKVIRWSQGNDFWYKNILSTAKLREKFDQLYLQMPKSSKVIPYKNSKEKEKSDGWGYM</sequence>
<protein>
    <submittedName>
        <fullName evidence="1">Uncharacterized protein</fullName>
    </submittedName>
</protein>
<dbReference type="RefSeq" id="WP_269311464.1">
    <property type="nucleotide sequence ID" value="NZ_CP114052.1"/>
</dbReference>
<keyword evidence="2" id="KW-1185">Reference proteome</keyword>
<dbReference type="EMBL" id="CP114052">
    <property type="protein sequence ID" value="WAW14767.1"/>
    <property type="molecule type" value="Genomic_DNA"/>
</dbReference>
<proteinExistence type="predicted"/>